<protein>
    <submittedName>
        <fullName evidence="2">GLPGLI family protein</fullName>
    </submittedName>
</protein>
<dbReference type="Proteomes" id="UP000253436">
    <property type="component" value="Unassembled WGS sequence"/>
</dbReference>
<gene>
    <name evidence="2" type="ORF">DFQ08_101602</name>
</gene>
<comment type="caution">
    <text evidence="2">The sequence shown here is derived from an EMBL/GenBank/DDBJ whole genome shotgun (WGS) entry which is preliminary data.</text>
</comment>
<evidence type="ECO:0000313" key="3">
    <source>
        <dbReference type="Proteomes" id="UP000253436"/>
    </source>
</evidence>
<sequence>MRVLFLYLILSVSFVCNSQINSGIISYSVQKKSIDSSENQSKNIGYKEFANNVDKKTNALKFKLVFNKSYGLFSLEDDLPIDGEDYMTKMAISLLRGNNVYYTDLINKVYYENKEILNESFSIKKNFDDTKWSVTKDSKLIDDYLCYKAVFNRPFLDKKGETRYTEIIAWFCPTLAFNLGPFEAVGLPGLVLEFHSGQYIFFANNILLEKESKVIEKPKIDKVVTQEELNKIIKRKLSEIKN</sequence>
<name>A0A368ZJ92_9FLAO</name>
<dbReference type="InterPro" id="IPR005901">
    <property type="entry name" value="GLPGLI"/>
</dbReference>
<keyword evidence="3" id="KW-1185">Reference proteome</keyword>
<feature type="signal peptide" evidence="1">
    <location>
        <begin position="1"/>
        <end position="18"/>
    </location>
</feature>
<organism evidence="2 3">
    <name type="scientific">Winogradskyella arenosi</name>
    <dbReference type="NCBI Taxonomy" id="533325"/>
    <lineage>
        <taxon>Bacteria</taxon>
        <taxon>Pseudomonadati</taxon>
        <taxon>Bacteroidota</taxon>
        <taxon>Flavobacteriia</taxon>
        <taxon>Flavobacteriales</taxon>
        <taxon>Flavobacteriaceae</taxon>
        <taxon>Winogradskyella</taxon>
    </lineage>
</organism>
<dbReference type="EMBL" id="QPJO01000001">
    <property type="protein sequence ID" value="RCW93804.1"/>
    <property type="molecule type" value="Genomic_DNA"/>
</dbReference>
<dbReference type="NCBIfam" id="TIGR01200">
    <property type="entry name" value="GLPGLI"/>
    <property type="match status" value="1"/>
</dbReference>
<dbReference type="AlphaFoldDB" id="A0A368ZJ92"/>
<accession>A0A368ZJ92</accession>
<proteinExistence type="predicted"/>
<feature type="chain" id="PRO_5016909973" evidence="1">
    <location>
        <begin position="19"/>
        <end position="242"/>
    </location>
</feature>
<dbReference type="OrthoDB" id="1429333at2"/>
<keyword evidence="1" id="KW-0732">Signal</keyword>
<dbReference type="RefSeq" id="WP_114308301.1">
    <property type="nucleotide sequence ID" value="NZ_QPJO01000001.1"/>
</dbReference>
<evidence type="ECO:0000313" key="2">
    <source>
        <dbReference type="EMBL" id="RCW93804.1"/>
    </source>
</evidence>
<dbReference type="Pfam" id="PF09697">
    <property type="entry name" value="Porph_ging"/>
    <property type="match status" value="1"/>
</dbReference>
<evidence type="ECO:0000256" key="1">
    <source>
        <dbReference type="SAM" id="SignalP"/>
    </source>
</evidence>
<reference evidence="2 3" key="1">
    <citation type="submission" date="2018-07" db="EMBL/GenBank/DDBJ databases">
        <title>Genomic Encyclopedia of Type Strains, Phase III (KMG-III): the genomes of soil and plant-associated and newly described type strains.</title>
        <authorList>
            <person name="Whitman W."/>
        </authorList>
    </citation>
    <scope>NUCLEOTIDE SEQUENCE [LARGE SCALE GENOMIC DNA]</scope>
    <source>
        <strain evidence="2 3">CECT 7958</strain>
    </source>
</reference>